<accession>A0A941ETY5</accession>
<organism evidence="2 3">
    <name type="scientific">Actinospica durhamensis</name>
    <dbReference type="NCBI Taxonomy" id="1508375"/>
    <lineage>
        <taxon>Bacteria</taxon>
        <taxon>Bacillati</taxon>
        <taxon>Actinomycetota</taxon>
        <taxon>Actinomycetes</taxon>
        <taxon>Catenulisporales</taxon>
        <taxon>Actinospicaceae</taxon>
        <taxon>Actinospica</taxon>
    </lineage>
</organism>
<sequence length="104" mass="10433">MAKIDRTTGQPEYLVGILAKLPGDRRAFVIDVRVPGEPSGLVEGAPVLLHGLTGSPWDLEGRSGVSYRADAITPATPTTPPAQVSAPAGDTASGRAAGKAGGGS</sequence>
<dbReference type="EMBL" id="JAGSOG010000186">
    <property type="protein sequence ID" value="MBR7837188.1"/>
    <property type="molecule type" value="Genomic_DNA"/>
</dbReference>
<keyword evidence="3" id="KW-1185">Reference proteome</keyword>
<proteinExistence type="predicted"/>
<dbReference type="Proteomes" id="UP000675781">
    <property type="component" value="Unassembled WGS sequence"/>
</dbReference>
<name>A0A941ETY5_9ACTN</name>
<dbReference type="RefSeq" id="WP_212531657.1">
    <property type="nucleotide sequence ID" value="NZ_JAGSOG010000186.1"/>
</dbReference>
<dbReference type="AlphaFoldDB" id="A0A941ETY5"/>
<evidence type="ECO:0000256" key="1">
    <source>
        <dbReference type="SAM" id="MobiDB-lite"/>
    </source>
</evidence>
<gene>
    <name evidence="2" type="ORF">KDL01_28180</name>
</gene>
<reference evidence="2" key="1">
    <citation type="submission" date="2021-04" db="EMBL/GenBank/DDBJ databases">
        <title>Genome based classification of Actinospica acidithermotolerans sp. nov., an actinobacterium isolated from an Indonesian hot spring.</title>
        <authorList>
            <person name="Kusuma A.B."/>
            <person name="Putra K.E."/>
            <person name="Nafisah S."/>
            <person name="Loh J."/>
            <person name="Nouioui I."/>
            <person name="Goodfellow M."/>
        </authorList>
    </citation>
    <scope>NUCLEOTIDE SEQUENCE</scope>
    <source>
        <strain evidence="2">CSCA 57</strain>
    </source>
</reference>
<protein>
    <submittedName>
        <fullName evidence="2">Uncharacterized protein</fullName>
    </submittedName>
</protein>
<evidence type="ECO:0000313" key="2">
    <source>
        <dbReference type="EMBL" id="MBR7837188.1"/>
    </source>
</evidence>
<evidence type="ECO:0000313" key="3">
    <source>
        <dbReference type="Proteomes" id="UP000675781"/>
    </source>
</evidence>
<comment type="caution">
    <text evidence="2">The sequence shown here is derived from an EMBL/GenBank/DDBJ whole genome shotgun (WGS) entry which is preliminary data.</text>
</comment>
<feature type="region of interest" description="Disordered" evidence="1">
    <location>
        <begin position="71"/>
        <end position="104"/>
    </location>
</feature>
<feature type="compositionally biased region" description="Low complexity" evidence="1">
    <location>
        <begin position="71"/>
        <end position="98"/>
    </location>
</feature>